<dbReference type="InterPro" id="IPR014710">
    <property type="entry name" value="RmlC-like_jellyroll"/>
</dbReference>
<dbReference type="GO" id="GO:0012505">
    <property type="term" value="C:endomembrane system"/>
    <property type="evidence" value="ECO:0007669"/>
    <property type="project" value="UniProtKB-SubCell"/>
</dbReference>
<dbReference type="SUPFAM" id="SSF51206">
    <property type="entry name" value="cAMP-binding domain-like"/>
    <property type="match status" value="1"/>
</dbReference>
<feature type="compositionally biased region" description="Acidic residues" evidence="10">
    <location>
        <begin position="721"/>
        <end position="730"/>
    </location>
</feature>
<keyword evidence="15" id="KW-1185">Reference proteome</keyword>
<sequence length="730" mass="83891">MDLKKEKQVRFYSNGNQQKGVSWGRTDPVRLENSSSGYKFSSSLSKTDVGSVGKCKISQPHRFGRAKVFPEGREPWTKRILEPGSEIVLKWNRVFIVSCLVALFVDPLYFYLPGMRRSKDSWCVKTDLNLRIVVTFFRTIADCFYLLHVIIKFRTAFVAPSSRVFGRGELVMDPKKIAQRYIRSDFFIDLIATLPLPQIVIWFIIPASRSEQAKHDNNALALIVLFQYVPRLYLIFPLSSEIIKATGLVTKTAWAGAAYNLLLYMLASHVLGAAWYLLSVDRYMSCWKSICRKEIRPAKCMLSYLDCSTLDIDVRKTWANTTNAFRSCDLDNDITFNYGMFENAFQKNVVSSSFLEKYFYCLWWGLQNLSSYGQNLQTSTFVGETLFAILIAILGLVLFAHLIGNMQTYLQSLTVRLEEWRLKRRDTEEWMRHRQLPEDLRQRVRRFVQYKWLATRGVDEETILRGLPSDLRRDIQCHLCLDLVRRVPFFSQMDDQLLDAICERLVSSLSTEGTYIVREGDPVIEMLFIIRGRLESSTTNGGRTGFFNSITLRPGDFCGEELLAWALLPKSTLNLPTSTRTVRALVEVEAFALRAEDLKFVANQFRRLHSKKLQHTFRFYSHHWRTWAACFIQAAWLRYKRRMVAKDLATVESFAFDENTANLTSQEGEGQCHNSASSNSSQTKSNLGVTILASRFAANTRRGAQKIKGIGLSKLQKPEEPDFSAEPDEL</sequence>
<dbReference type="Gene3D" id="2.60.120.10">
    <property type="entry name" value="Jelly Rolls"/>
    <property type="match status" value="1"/>
</dbReference>
<evidence type="ECO:0000313" key="15">
    <source>
        <dbReference type="Proteomes" id="UP001642360"/>
    </source>
</evidence>
<name>A0ABC8R466_9AQUA</name>
<keyword evidence="8" id="KW-1071">Ligand-gated ion channel</keyword>
<dbReference type="InterPro" id="IPR005821">
    <property type="entry name" value="Ion_trans_dom"/>
</dbReference>
<dbReference type="AlphaFoldDB" id="A0ABC8R466"/>
<dbReference type="FunFam" id="2.60.120.10:FF:000024">
    <property type="entry name" value="Cyclic nucleotide-gated ion channel 1"/>
    <property type="match status" value="1"/>
</dbReference>
<keyword evidence="5 11" id="KW-1133">Transmembrane helix</keyword>
<dbReference type="InterPro" id="IPR018490">
    <property type="entry name" value="cNMP-bd_dom_sf"/>
</dbReference>
<feature type="region of interest" description="Disordered" evidence="10">
    <location>
        <begin position="708"/>
        <end position="730"/>
    </location>
</feature>
<evidence type="ECO:0000256" key="4">
    <source>
        <dbReference type="ARBA" id="ARBA00022692"/>
    </source>
</evidence>
<dbReference type="PRINTS" id="PR01463">
    <property type="entry name" value="EAGCHANLFMLY"/>
</dbReference>
<dbReference type="PANTHER" id="PTHR45651">
    <property type="entry name" value="CYCLIC NUCLEOTIDE-GATED ION CHANNEL 15-RELATED-RELATED"/>
    <property type="match status" value="1"/>
</dbReference>
<evidence type="ECO:0000256" key="1">
    <source>
        <dbReference type="ARBA" id="ARBA00004127"/>
    </source>
</evidence>
<comment type="subcellular location">
    <subcellularLocation>
        <location evidence="1">Endomembrane system</location>
        <topology evidence="1">Multi-pass membrane protein</topology>
    </subcellularLocation>
</comment>
<feature type="domain" description="Cyclic nucleotide-binding" evidence="12">
    <location>
        <begin position="489"/>
        <end position="572"/>
    </location>
</feature>
<evidence type="ECO:0000256" key="3">
    <source>
        <dbReference type="ARBA" id="ARBA00022448"/>
    </source>
</evidence>
<dbReference type="InterPro" id="IPR000595">
    <property type="entry name" value="cNMP-bd_dom"/>
</dbReference>
<feature type="transmembrane region" description="Helical" evidence="11">
    <location>
        <begin position="94"/>
        <end position="112"/>
    </location>
</feature>
<feature type="transmembrane region" description="Helical" evidence="11">
    <location>
        <begin position="186"/>
        <end position="205"/>
    </location>
</feature>
<dbReference type="GO" id="GO:0034220">
    <property type="term" value="P:monoatomic ion transmembrane transport"/>
    <property type="evidence" value="ECO:0007669"/>
    <property type="project" value="UniProtKB-KW"/>
</dbReference>
<keyword evidence="4 11" id="KW-0812">Transmembrane</keyword>
<dbReference type="EMBL" id="CAUOFW020000934">
    <property type="protein sequence ID" value="CAK9139079.1"/>
    <property type="molecule type" value="Genomic_DNA"/>
</dbReference>
<evidence type="ECO:0000259" key="12">
    <source>
        <dbReference type="PROSITE" id="PS50042"/>
    </source>
</evidence>
<dbReference type="EMBL" id="CAUOFW020000970">
    <property type="protein sequence ID" value="CAK9139507.1"/>
    <property type="molecule type" value="Genomic_DNA"/>
</dbReference>
<dbReference type="Gene3D" id="1.10.287.630">
    <property type="entry name" value="Helix hairpin bin"/>
    <property type="match status" value="1"/>
</dbReference>
<evidence type="ECO:0000256" key="7">
    <source>
        <dbReference type="ARBA" id="ARBA00023136"/>
    </source>
</evidence>
<keyword evidence="3" id="KW-0813">Transport</keyword>
<evidence type="ECO:0000256" key="5">
    <source>
        <dbReference type="ARBA" id="ARBA00022989"/>
    </source>
</evidence>
<keyword evidence="7 11" id="KW-0472">Membrane</keyword>
<evidence type="ECO:0000313" key="13">
    <source>
        <dbReference type="EMBL" id="CAK9139079.1"/>
    </source>
</evidence>
<evidence type="ECO:0000256" key="2">
    <source>
        <dbReference type="ARBA" id="ARBA00010486"/>
    </source>
</evidence>
<dbReference type="Gene3D" id="1.10.287.70">
    <property type="match status" value="1"/>
</dbReference>
<evidence type="ECO:0000313" key="14">
    <source>
        <dbReference type="EMBL" id="CAK9139507.1"/>
    </source>
</evidence>
<dbReference type="FunFam" id="1.10.287.630:FF:000003">
    <property type="entry name" value="Cyclic nucleotide-gated ion channel 1"/>
    <property type="match status" value="1"/>
</dbReference>
<protein>
    <recommendedName>
        <fullName evidence="12">Cyclic nucleotide-binding domain-containing protein</fullName>
    </recommendedName>
</protein>
<evidence type="ECO:0000256" key="8">
    <source>
        <dbReference type="ARBA" id="ARBA00023286"/>
    </source>
</evidence>
<accession>A0ABC8R466</accession>
<keyword evidence="6" id="KW-0406">Ion transport</keyword>
<comment type="caution">
    <text evidence="14">The sequence shown here is derived from an EMBL/GenBank/DDBJ whole genome shotgun (WGS) entry which is preliminary data.</text>
</comment>
<dbReference type="Pfam" id="PF00027">
    <property type="entry name" value="cNMP_binding"/>
    <property type="match status" value="1"/>
</dbReference>
<evidence type="ECO:0000256" key="11">
    <source>
        <dbReference type="SAM" id="Phobius"/>
    </source>
</evidence>
<organism evidence="14 15">
    <name type="scientific">Ilex paraguariensis</name>
    <name type="common">yerba mate</name>
    <dbReference type="NCBI Taxonomy" id="185542"/>
    <lineage>
        <taxon>Eukaryota</taxon>
        <taxon>Viridiplantae</taxon>
        <taxon>Streptophyta</taxon>
        <taxon>Embryophyta</taxon>
        <taxon>Tracheophyta</taxon>
        <taxon>Spermatophyta</taxon>
        <taxon>Magnoliopsida</taxon>
        <taxon>eudicotyledons</taxon>
        <taxon>Gunneridae</taxon>
        <taxon>Pentapetalae</taxon>
        <taxon>asterids</taxon>
        <taxon>campanulids</taxon>
        <taxon>Aquifoliales</taxon>
        <taxon>Aquifoliaceae</taxon>
        <taxon>Ilex</taxon>
    </lineage>
</organism>
<dbReference type="PROSITE" id="PS50042">
    <property type="entry name" value="CNMP_BINDING_3"/>
    <property type="match status" value="1"/>
</dbReference>
<dbReference type="InterPro" id="IPR003938">
    <property type="entry name" value="K_chnl_volt-dep_EAG/ELK/ERG"/>
</dbReference>
<dbReference type="SMART" id="SM00100">
    <property type="entry name" value="cNMP"/>
    <property type="match status" value="1"/>
</dbReference>
<evidence type="ECO:0000256" key="6">
    <source>
        <dbReference type="ARBA" id="ARBA00023065"/>
    </source>
</evidence>
<evidence type="ECO:0000256" key="9">
    <source>
        <dbReference type="ARBA" id="ARBA00023303"/>
    </source>
</evidence>
<dbReference type="SUPFAM" id="SSF81324">
    <property type="entry name" value="Voltage-gated potassium channels"/>
    <property type="match status" value="1"/>
</dbReference>
<feature type="transmembrane region" description="Helical" evidence="11">
    <location>
        <begin position="132"/>
        <end position="151"/>
    </location>
</feature>
<dbReference type="CDD" id="cd00038">
    <property type="entry name" value="CAP_ED"/>
    <property type="match status" value="1"/>
</dbReference>
<evidence type="ECO:0000256" key="10">
    <source>
        <dbReference type="SAM" id="MobiDB-lite"/>
    </source>
</evidence>
<reference evidence="14 15" key="1">
    <citation type="submission" date="2024-02" db="EMBL/GenBank/DDBJ databases">
        <authorList>
            <person name="Vignale AGUSTIN F."/>
            <person name="Sosa J E."/>
            <person name="Modenutti C."/>
        </authorList>
    </citation>
    <scope>NUCLEOTIDE SEQUENCE [LARGE SCALE GENOMIC DNA]</scope>
</reference>
<feature type="transmembrane region" description="Helical" evidence="11">
    <location>
        <begin position="257"/>
        <end position="278"/>
    </location>
</feature>
<comment type="similarity">
    <text evidence="2">Belongs to the cyclic nucleotide-gated cation channel (TC 1.A.1.5) family.</text>
</comment>
<keyword evidence="9" id="KW-0407">Ion channel</keyword>
<gene>
    <name evidence="13" type="ORF">ILEXP_LOCUS6434</name>
    <name evidence="14" type="ORF">ILEXP_LOCUS6901</name>
</gene>
<proteinExistence type="inferred from homology"/>
<dbReference type="PANTHER" id="PTHR45651:SF69">
    <property type="entry name" value="CYCLIC NUCLEOTIDE-GATED ION CHANNEL 17"/>
    <property type="match status" value="1"/>
</dbReference>
<dbReference type="Pfam" id="PF00520">
    <property type="entry name" value="Ion_trans"/>
    <property type="match status" value="1"/>
</dbReference>
<feature type="transmembrane region" description="Helical" evidence="11">
    <location>
        <begin position="385"/>
        <end position="403"/>
    </location>
</feature>
<dbReference type="Proteomes" id="UP001642360">
    <property type="component" value="Unassembled WGS sequence"/>
</dbReference>